<evidence type="ECO:0000259" key="7">
    <source>
        <dbReference type="PROSITE" id="PS51886"/>
    </source>
</evidence>
<dbReference type="PROSITE" id="PS51886">
    <property type="entry name" value="TLDC"/>
    <property type="match status" value="3"/>
</dbReference>
<dbReference type="Proteomes" id="UP001159405">
    <property type="component" value="Unassembled WGS sequence"/>
</dbReference>
<keyword evidence="1" id="KW-0732">Signal</keyword>
<organism evidence="8 9">
    <name type="scientific">Porites lobata</name>
    <dbReference type="NCBI Taxonomy" id="104759"/>
    <lineage>
        <taxon>Eukaryota</taxon>
        <taxon>Metazoa</taxon>
        <taxon>Cnidaria</taxon>
        <taxon>Anthozoa</taxon>
        <taxon>Hexacorallia</taxon>
        <taxon>Scleractinia</taxon>
        <taxon>Fungiina</taxon>
        <taxon>Poritidae</taxon>
        <taxon>Porites</taxon>
    </lineage>
</organism>
<feature type="domain" description="Ig-like" evidence="6">
    <location>
        <begin position="250"/>
        <end position="334"/>
    </location>
</feature>
<dbReference type="InterPro" id="IPR003598">
    <property type="entry name" value="Ig_sub2"/>
</dbReference>
<dbReference type="InterPro" id="IPR036179">
    <property type="entry name" value="Ig-like_dom_sf"/>
</dbReference>
<dbReference type="InterPro" id="IPR013783">
    <property type="entry name" value="Ig-like_fold"/>
</dbReference>
<reference evidence="8 9" key="1">
    <citation type="submission" date="2022-05" db="EMBL/GenBank/DDBJ databases">
        <authorList>
            <consortium name="Genoscope - CEA"/>
            <person name="William W."/>
        </authorList>
    </citation>
    <scope>NUCLEOTIDE SEQUENCE [LARGE SCALE GENOMIC DNA]</scope>
</reference>
<dbReference type="SMART" id="SM00409">
    <property type="entry name" value="IG"/>
    <property type="match status" value="6"/>
</dbReference>
<feature type="domain" description="TLDc" evidence="7">
    <location>
        <begin position="1037"/>
        <end position="1217"/>
    </location>
</feature>
<feature type="compositionally biased region" description="Basic and acidic residues" evidence="5">
    <location>
        <begin position="826"/>
        <end position="835"/>
    </location>
</feature>
<feature type="compositionally biased region" description="Low complexity" evidence="5">
    <location>
        <begin position="1412"/>
        <end position="1423"/>
    </location>
</feature>
<feature type="compositionally biased region" description="Basic and acidic residues" evidence="5">
    <location>
        <begin position="1427"/>
        <end position="1436"/>
    </location>
</feature>
<evidence type="ECO:0008006" key="10">
    <source>
        <dbReference type="Google" id="ProtNLM"/>
    </source>
</evidence>
<evidence type="ECO:0000256" key="1">
    <source>
        <dbReference type="ARBA" id="ARBA00022729"/>
    </source>
</evidence>
<evidence type="ECO:0000256" key="4">
    <source>
        <dbReference type="ARBA" id="ARBA00023319"/>
    </source>
</evidence>
<evidence type="ECO:0000259" key="6">
    <source>
        <dbReference type="PROSITE" id="PS50835"/>
    </source>
</evidence>
<dbReference type="SMART" id="SM00584">
    <property type="entry name" value="TLDc"/>
    <property type="match status" value="2"/>
</dbReference>
<dbReference type="InterPro" id="IPR051170">
    <property type="entry name" value="Neural/epithelial_adhesion"/>
</dbReference>
<dbReference type="SMART" id="SM00408">
    <property type="entry name" value="IGc2"/>
    <property type="match status" value="6"/>
</dbReference>
<keyword evidence="4" id="KW-0393">Immunoglobulin domain</keyword>
<feature type="domain" description="Ig-like" evidence="6">
    <location>
        <begin position="1544"/>
        <end position="1628"/>
    </location>
</feature>
<dbReference type="InterPro" id="IPR007110">
    <property type="entry name" value="Ig-like_dom"/>
</dbReference>
<feature type="non-terminal residue" evidence="8">
    <location>
        <position position="1"/>
    </location>
</feature>
<evidence type="ECO:0000256" key="5">
    <source>
        <dbReference type="SAM" id="MobiDB-lite"/>
    </source>
</evidence>
<feature type="domain" description="Ig-like" evidence="6">
    <location>
        <begin position="943"/>
        <end position="1027"/>
    </location>
</feature>
<dbReference type="SUPFAM" id="SSF48726">
    <property type="entry name" value="Immunoglobulin"/>
    <property type="match status" value="6"/>
</dbReference>
<dbReference type="InterPro" id="IPR013098">
    <property type="entry name" value="Ig_I-set"/>
</dbReference>
<feature type="compositionally biased region" description="Basic residues" evidence="5">
    <location>
        <begin position="1393"/>
        <end position="1403"/>
    </location>
</feature>
<gene>
    <name evidence="8" type="ORF">PLOB_00029307</name>
</gene>
<dbReference type="Pfam" id="PF07679">
    <property type="entry name" value="I-set"/>
    <property type="match status" value="3"/>
</dbReference>
<dbReference type="InterPro" id="IPR003599">
    <property type="entry name" value="Ig_sub"/>
</dbReference>
<feature type="domain" description="Ig-like" evidence="6">
    <location>
        <begin position="1455"/>
        <end position="1539"/>
    </location>
</feature>
<evidence type="ECO:0000256" key="3">
    <source>
        <dbReference type="ARBA" id="ARBA00023157"/>
    </source>
</evidence>
<evidence type="ECO:0000313" key="9">
    <source>
        <dbReference type="Proteomes" id="UP001159405"/>
    </source>
</evidence>
<dbReference type="InterPro" id="IPR008160">
    <property type="entry name" value="Collagen"/>
</dbReference>
<protein>
    <recommendedName>
        <fullName evidence="10">Basement membrane-specific heparan sulfate proteoglycan core protein</fullName>
    </recommendedName>
</protein>
<dbReference type="Pfam" id="PF13927">
    <property type="entry name" value="Ig_3"/>
    <property type="match status" value="3"/>
</dbReference>
<dbReference type="Pfam" id="PF07534">
    <property type="entry name" value="TLD"/>
    <property type="match status" value="3"/>
</dbReference>
<feature type="domain" description="TLDc" evidence="7">
    <location>
        <begin position="432"/>
        <end position="616"/>
    </location>
</feature>
<feature type="region of interest" description="Disordered" evidence="5">
    <location>
        <begin position="777"/>
        <end position="869"/>
    </location>
</feature>
<comment type="caution">
    <text evidence="8">The sequence shown here is derived from an EMBL/GenBank/DDBJ whole genome shotgun (WGS) entry which is preliminary data.</text>
</comment>
<feature type="compositionally biased region" description="Basic and acidic residues" evidence="5">
    <location>
        <begin position="222"/>
        <end position="231"/>
    </location>
</feature>
<feature type="region of interest" description="Disordered" evidence="5">
    <location>
        <begin position="173"/>
        <end position="265"/>
    </location>
</feature>
<sequence length="1823" mass="198003">NVRLCVAVKERDCGAEEMKPLNTSRSHRLLDFVPSVRPSFLSVILVFVCGCLWVKNTTINERLVELESRTYCFSCVKTISIENLDKMTLSPAKDTAKDLYKNMQTHVSEVIASNSVVPLSKMAFTTVRPRNRRHVLNDTSASITLQDVRKEITKQFQQLMPLKYCTSSEKVCPAGPPGLPGPTGAKGPRGRRGPKGKRGPQGPMGPPGKSGKTGMTGPAGPRGEKGDKGEPGPKGMPGPPGIPGKSISAPQVMLSPPEQTRDEGTNTAFYCTIGGNPPPAVEWRFKGRKLLPSAKYLIKKGELIVKNLNYSDAGQYTCHARNILGSSEANCNLSVQGLPVFTKVPPSPATPAQRSTFQAVCQAEGFPRPAINWRRVGISLPAGRTEVNRGILTIKNMILADSGLYECIATNTMGTKKVRINVVVQRKPEDSVIVGNSRNYLRILRSWLSPVARSVNSAWKHCWRASVDGWAASTFHSRCDGKGPTVTIIRVGRYIFGGYTSVSWDSSSKYQYDSKAFLFSLVNRPGWAPVKLPQTGRYSSSRAHSVLFGSSYGPTFGVGNDIHISNSASSNSVSYSNLGYTYSPPSGYSYSSTFAQTFLAGTYNFTPDEVETFYEDCRAEEMKPLNTSRSHRLLDFVPSVRPSFLSVMLVFVCGCLWVKNTTINERLVALESRIHCFSCVKSISIESLDKMTLSPAKDTAKDLYKNMQTHVSEVIASNSVVSLSKMAFTTILPRNRRHVLNETSASITLQDVRKEITKQFQQLMPLKYCTSSEKVCPAGPPGLPGPTGAKGPRGRRGPKGKRGPQGPMGPPGKSGKTGMMGPAGPKGEKGDKGEPGPKGMPGPPGIPGKSISAPQVMLSPPEQTRDEGTNTAFYCTIGGNPPPAVEWRFKGRKLLSGAKYLIKKGELIVKNLNYSDAGQYKCHARNILGSSEATCNLSVRGLPVLTKVPPSPVTPMQRSTFQAVCQAEGFPRPVISWRRVGMPFLGGRTKVNSGTLTIKNLILADSGLYDCIATNAMGTKKTRINVVVQRKPVLDSAIVGNSRNYSRILRGWLSPVAQSVNSAWKRCWRATVDGWAASTFHSRCDGKGPTVTIIRVGRYIFGGYTSVSWDSSNKYQDDPKAFLFSLVNKPGWAPVKLPQTGRNAHSIRFQSSYGPTFGGGHDIIISNSASSNSNSYCNLGWTYSAPSGYSYSSTFARTFLAGTYKFTPDEVETFYEDCGAEEMKPLNTSTSHRLLHFVPSVRPSFLSVMLVFVCGCLWVKNTIINERLVELESRIHCFSCVKSTSIKNLDKMTLSPAKDTAKDLDKNMQIHVSEGIASNSVVPFSKMAFTTVRPRNRRHVLNDTSATITLQDVRKEITKHFQQLMPLKYCTSSEKVCPAGPPGLPGPTGAKGPRGRRGPKGKRGPQGPMGPPGKSGKTGMTGPAGPRGEKGDKGEPGPKGTPGPPGIPGKSISAPQVMLSPAEQTRDEGTNTAFYCTIGGNPPPAVEWRFKGRKLLSGAKYLIKNGELIVKNLNYSDAGQYTCHARNILGSSEATCNLSVQGLPVFTKVPPSPATPAQRSTFQAVCQAEGFPRPAINWRRVGISLPAGRTEVNRGILTIKNMILADSGLYECIATNTMGTKKVRTNVVVQRKPDLEDSVIVGSSGNYLRILRSWLSPVARSVNSAWKRCWRASADGWAGSTFHSRCDGKGPTVTIIRAGRYIFGGYTSVSWESGNKYQYDSKAFLFSLVNKPGWAPVKLPQTGTYSSGANSLRFRSSYGPTFGGGFDIHISNSASSNSNSYSRLGHTYSPPSGHSYGSTFARTFLAGTYPFTPDEVETFYESN</sequence>
<feature type="domain" description="Ig-like" evidence="6">
    <location>
        <begin position="854"/>
        <end position="938"/>
    </location>
</feature>
<dbReference type="Pfam" id="PF01391">
    <property type="entry name" value="Collagen"/>
    <property type="match status" value="3"/>
</dbReference>
<feature type="compositionally biased region" description="Basic residues" evidence="5">
    <location>
        <begin position="188"/>
        <end position="198"/>
    </location>
</feature>
<feature type="domain" description="TLDc" evidence="7">
    <location>
        <begin position="1639"/>
        <end position="1823"/>
    </location>
</feature>
<dbReference type="PROSITE" id="PS50835">
    <property type="entry name" value="IG_LIKE"/>
    <property type="match status" value="6"/>
</dbReference>
<evidence type="ECO:0000313" key="8">
    <source>
        <dbReference type="EMBL" id="CAH3122259.1"/>
    </source>
</evidence>
<feature type="domain" description="Ig-like" evidence="6">
    <location>
        <begin position="339"/>
        <end position="421"/>
    </location>
</feature>
<dbReference type="Gene3D" id="2.60.40.10">
    <property type="entry name" value="Immunoglobulins"/>
    <property type="match status" value="6"/>
</dbReference>
<dbReference type="InterPro" id="IPR006571">
    <property type="entry name" value="TLDc_dom"/>
</dbReference>
<dbReference type="EMBL" id="CALNXK010000037">
    <property type="protein sequence ID" value="CAH3122259.1"/>
    <property type="molecule type" value="Genomic_DNA"/>
</dbReference>
<evidence type="ECO:0000256" key="2">
    <source>
        <dbReference type="ARBA" id="ARBA00022737"/>
    </source>
</evidence>
<accession>A0ABN8NYJ7</accession>
<name>A0ABN8NYJ7_9CNID</name>
<keyword evidence="2" id="KW-0677">Repeat</keyword>
<feature type="compositionally biased region" description="Low complexity" evidence="5">
    <location>
        <begin position="207"/>
        <end position="218"/>
    </location>
</feature>
<keyword evidence="3" id="KW-1015">Disulfide bond</keyword>
<dbReference type="PANTHER" id="PTHR12231:SF253">
    <property type="entry name" value="DPR-INTERACTING PROTEIN ETA, ISOFORM B-RELATED"/>
    <property type="match status" value="1"/>
</dbReference>
<dbReference type="PANTHER" id="PTHR12231">
    <property type="entry name" value="CTX-RELATED TYPE I TRANSMEMBRANE PROTEIN"/>
    <property type="match status" value="1"/>
</dbReference>
<keyword evidence="9" id="KW-1185">Reference proteome</keyword>
<feature type="region of interest" description="Disordered" evidence="5">
    <location>
        <begin position="1380"/>
        <end position="1453"/>
    </location>
</feature>
<feature type="compositionally biased region" description="Low complexity" evidence="5">
    <location>
        <begin position="811"/>
        <end position="825"/>
    </location>
</feature>
<proteinExistence type="predicted"/>
<feature type="compositionally biased region" description="Basic residues" evidence="5">
    <location>
        <begin position="792"/>
        <end position="802"/>
    </location>
</feature>